<organism evidence="3 4">
    <name type="scientific">Longispora fulva</name>
    <dbReference type="NCBI Taxonomy" id="619741"/>
    <lineage>
        <taxon>Bacteria</taxon>
        <taxon>Bacillati</taxon>
        <taxon>Actinomycetota</taxon>
        <taxon>Actinomycetes</taxon>
        <taxon>Micromonosporales</taxon>
        <taxon>Micromonosporaceae</taxon>
        <taxon>Longispora</taxon>
    </lineage>
</organism>
<name>A0A8J7GLK4_9ACTN</name>
<reference evidence="3" key="1">
    <citation type="submission" date="2020-11" db="EMBL/GenBank/DDBJ databases">
        <title>Sequencing the genomes of 1000 actinobacteria strains.</title>
        <authorList>
            <person name="Klenk H.-P."/>
        </authorList>
    </citation>
    <scope>NUCLEOTIDE SEQUENCE</scope>
    <source>
        <strain evidence="3">DSM 45356</strain>
    </source>
</reference>
<dbReference type="EMBL" id="JADOUF010000001">
    <property type="protein sequence ID" value="MBG6139177.1"/>
    <property type="molecule type" value="Genomic_DNA"/>
</dbReference>
<proteinExistence type="predicted"/>
<gene>
    <name evidence="3" type="ORF">IW245_005371</name>
</gene>
<accession>A0A8J7GLK4</accession>
<keyword evidence="1" id="KW-0472">Membrane</keyword>
<feature type="signal peptide" evidence="2">
    <location>
        <begin position="1"/>
        <end position="28"/>
    </location>
</feature>
<dbReference type="Proteomes" id="UP000622552">
    <property type="component" value="Unassembled WGS sequence"/>
</dbReference>
<evidence type="ECO:0000313" key="3">
    <source>
        <dbReference type="EMBL" id="MBG6139177.1"/>
    </source>
</evidence>
<dbReference type="InterPro" id="IPR006311">
    <property type="entry name" value="TAT_signal"/>
</dbReference>
<feature type="transmembrane region" description="Helical" evidence="1">
    <location>
        <begin position="478"/>
        <end position="500"/>
    </location>
</feature>
<keyword evidence="4" id="KW-1185">Reference proteome</keyword>
<keyword evidence="1" id="KW-0812">Transmembrane</keyword>
<evidence type="ECO:0000256" key="1">
    <source>
        <dbReference type="SAM" id="Phobius"/>
    </source>
</evidence>
<protein>
    <recommendedName>
        <fullName evidence="5">LPXTG-motif cell wall-anchored protein</fullName>
    </recommendedName>
</protein>
<evidence type="ECO:0000313" key="4">
    <source>
        <dbReference type="Proteomes" id="UP000622552"/>
    </source>
</evidence>
<dbReference type="PROSITE" id="PS51318">
    <property type="entry name" value="TAT"/>
    <property type="match status" value="1"/>
</dbReference>
<dbReference type="RefSeq" id="WP_197005861.1">
    <property type="nucleotide sequence ID" value="NZ_BONS01000012.1"/>
</dbReference>
<keyword evidence="1" id="KW-1133">Transmembrane helix</keyword>
<dbReference type="AlphaFoldDB" id="A0A8J7GLK4"/>
<keyword evidence="2" id="KW-0732">Signal</keyword>
<feature type="chain" id="PRO_5039587721" description="LPXTG-motif cell wall-anchored protein" evidence="2">
    <location>
        <begin position="29"/>
        <end position="510"/>
    </location>
</feature>
<evidence type="ECO:0008006" key="5">
    <source>
        <dbReference type="Google" id="ProtNLM"/>
    </source>
</evidence>
<evidence type="ECO:0000256" key="2">
    <source>
        <dbReference type="SAM" id="SignalP"/>
    </source>
</evidence>
<comment type="caution">
    <text evidence="3">The sequence shown here is derived from an EMBL/GenBank/DDBJ whole genome shotgun (WGS) entry which is preliminary data.</text>
</comment>
<sequence length="510" mass="52599">MHPNARRLLAGLGIAATVVAGASLPASAAPAVEVKASVDSVTLTPGPAGRRADLVLRPTAEVELSGYVIKIDTSGLAGVASLKLSDFRTECVAAGTVITCTRTQPEKVYASGMSWELGTYTADPGAKVGATGQVTTTITSPGVTGKPATSTVTIAQGVNLTASPNIELDGVKPGETTSAAYGVTNSGETTANGVVLLLMGDRAFQPAKRYSNCAYSPQYTTIAACTFPNALAPGRTYALAQPYAYKLPADLEAPRLVAAEVQWLTPADWAAQQSNYGYGGLTSGSGDKLELVEKPNSTKAAPQSDTDPNDNWTSFMVKLGGNNTVDLAGVGASGTGKVGDVVRVKVGARNNGPATREFNRSGDSIFRFKVVVPAGSTAVEVPKSCSYKDADGGWVYGGKPGAKEYSCYAVSDILKAGEQELQQFGFRIDQVKDDAKGSVQSFTSVYEQSDRVDANPANDKADIVLNPTTAALPVTGTAAIGIAAGGATLVGLGAVGFVLARRRRIRFAAN</sequence>